<proteinExistence type="predicted"/>
<protein>
    <submittedName>
        <fullName evidence="2">Uncharacterized protein</fullName>
    </submittedName>
</protein>
<evidence type="ECO:0000256" key="1">
    <source>
        <dbReference type="SAM" id="MobiDB-lite"/>
    </source>
</evidence>
<organism evidence="2 3">
    <name type="scientific">Paxillus rubicundulus Ve08.2h10</name>
    <dbReference type="NCBI Taxonomy" id="930991"/>
    <lineage>
        <taxon>Eukaryota</taxon>
        <taxon>Fungi</taxon>
        <taxon>Dikarya</taxon>
        <taxon>Basidiomycota</taxon>
        <taxon>Agaricomycotina</taxon>
        <taxon>Agaricomycetes</taxon>
        <taxon>Agaricomycetidae</taxon>
        <taxon>Boletales</taxon>
        <taxon>Paxilineae</taxon>
        <taxon>Paxillaceae</taxon>
        <taxon>Paxillus</taxon>
    </lineage>
</organism>
<evidence type="ECO:0000313" key="2">
    <source>
        <dbReference type="EMBL" id="KIK73699.1"/>
    </source>
</evidence>
<reference evidence="2 3" key="1">
    <citation type="submission" date="2014-04" db="EMBL/GenBank/DDBJ databases">
        <authorList>
            <consortium name="DOE Joint Genome Institute"/>
            <person name="Kuo A."/>
            <person name="Kohler A."/>
            <person name="Jargeat P."/>
            <person name="Nagy L.G."/>
            <person name="Floudas D."/>
            <person name="Copeland A."/>
            <person name="Barry K.W."/>
            <person name="Cichocki N."/>
            <person name="Veneault-Fourrey C."/>
            <person name="LaButti K."/>
            <person name="Lindquist E.A."/>
            <person name="Lipzen A."/>
            <person name="Lundell T."/>
            <person name="Morin E."/>
            <person name="Murat C."/>
            <person name="Sun H."/>
            <person name="Tunlid A."/>
            <person name="Henrissat B."/>
            <person name="Grigoriev I.V."/>
            <person name="Hibbett D.S."/>
            <person name="Martin F."/>
            <person name="Nordberg H.P."/>
            <person name="Cantor M.N."/>
            <person name="Hua S.X."/>
        </authorList>
    </citation>
    <scope>NUCLEOTIDE SEQUENCE [LARGE SCALE GENOMIC DNA]</scope>
    <source>
        <strain evidence="2 3">Ve08.2h10</strain>
    </source>
</reference>
<dbReference type="HOGENOM" id="CLU_2558970_0_0_1"/>
<gene>
    <name evidence="2" type="ORF">PAXRUDRAFT_20582</name>
</gene>
<reference evidence="3" key="2">
    <citation type="submission" date="2015-01" db="EMBL/GenBank/DDBJ databases">
        <title>Evolutionary Origins and Diversification of the Mycorrhizal Mutualists.</title>
        <authorList>
            <consortium name="DOE Joint Genome Institute"/>
            <consortium name="Mycorrhizal Genomics Consortium"/>
            <person name="Kohler A."/>
            <person name="Kuo A."/>
            <person name="Nagy L.G."/>
            <person name="Floudas D."/>
            <person name="Copeland A."/>
            <person name="Barry K.W."/>
            <person name="Cichocki N."/>
            <person name="Veneault-Fourrey C."/>
            <person name="LaButti K."/>
            <person name="Lindquist E.A."/>
            <person name="Lipzen A."/>
            <person name="Lundell T."/>
            <person name="Morin E."/>
            <person name="Murat C."/>
            <person name="Riley R."/>
            <person name="Ohm R."/>
            <person name="Sun H."/>
            <person name="Tunlid A."/>
            <person name="Henrissat B."/>
            <person name="Grigoriev I.V."/>
            <person name="Hibbett D.S."/>
            <person name="Martin F."/>
        </authorList>
    </citation>
    <scope>NUCLEOTIDE SEQUENCE [LARGE SCALE GENOMIC DNA]</scope>
    <source>
        <strain evidence="3">Ve08.2h10</strain>
    </source>
</reference>
<accession>A0A0D0D1F0</accession>
<sequence length="82" mass="8416">MTASSCGSIDCVPTVNALSLSVKISHPSAAMQADVGFNLCVAPLSEFSPVFTKGGDVERRSGGAEERRSGGAEERRSGGAEE</sequence>
<dbReference type="EMBL" id="KN829499">
    <property type="protein sequence ID" value="KIK73699.1"/>
    <property type="molecule type" value="Genomic_DNA"/>
</dbReference>
<name>A0A0D0D1F0_9AGAM</name>
<dbReference type="AlphaFoldDB" id="A0A0D0D1F0"/>
<dbReference type="Proteomes" id="UP000054538">
    <property type="component" value="Unassembled WGS sequence"/>
</dbReference>
<dbReference type="InParanoid" id="A0A0D0D1F0"/>
<feature type="region of interest" description="Disordered" evidence="1">
    <location>
        <begin position="51"/>
        <end position="82"/>
    </location>
</feature>
<evidence type="ECO:0000313" key="3">
    <source>
        <dbReference type="Proteomes" id="UP000054538"/>
    </source>
</evidence>
<keyword evidence="3" id="KW-1185">Reference proteome</keyword>
<feature type="compositionally biased region" description="Basic and acidic residues" evidence="1">
    <location>
        <begin position="55"/>
        <end position="82"/>
    </location>
</feature>